<evidence type="ECO:0000256" key="1">
    <source>
        <dbReference type="SAM" id="SignalP"/>
    </source>
</evidence>
<keyword evidence="1" id="KW-0732">Signal</keyword>
<dbReference type="OrthoDB" id="5764172at2"/>
<keyword evidence="3" id="KW-1185">Reference proteome</keyword>
<dbReference type="RefSeq" id="WP_092050696.1">
    <property type="nucleotide sequence ID" value="NZ_FOQD01000009.1"/>
</dbReference>
<evidence type="ECO:0000313" key="2">
    <source>
        <dbReference type="EMBL" id="SFI44825.1"/>
    </source>
</evidence>
<sequence length="193" mass="20754">MRTPFVNCLAALLLAGSALLVTSSTARAEDAETTTVTAQDLTLQVPKTWKQQQVSNNLRLAQFAIPPAEGDVEPGELVVFPPFGGSVSENVKRWIDQFQPEGRSVKMTQGTATAGKYVLVDLSGTYNKPDGPPIMRKTKPAADYQMVAVMLTSEKGGNYFLKLTGPQKTVAAAIAALRKSFGADAAKEEPYEF</sequence>
<dbReference type="EMBL" id="FOQD01000009">
    <property type="protein sequence ID" value="SFI44825.1"/>
    <property type="molecule type" value="Genomic_DNA"/>
</dbReference>
<accession>A0A1I3I9Y8</accession>
<gene>
    <name evidence="2" type="ORF">SAMN05421753_10933</name>
</gene>
<evidence type="ECO:0000313" key="3">
    <source>
        <dbReference type="Proteomes" id="UP000199518"/>
    </source>
</evidence>
<proteinExistence type="predicted"/>
<dbReference type="STRING" id="1576369.SAMN05421753_10933"/>
<organism evidence="2 3">
    <name type="scientific">Planctomicrobium piriforme</name>
    <dbReference type="NCBI Taxonomy" id="1576369"/>
    <lineage>
        <taxon>Bacteria</taxon>
        <taxon>Pseudomonadati</taxon>
        <taxon>Planctomycetota</taxon>
        <taxon>Planctomycetia</taxon>
        <taxon>Planctomycetales</taxon>
        <taxon>Planctomycetaceae</taxon>
        <taxon>Planctomicrobium</taxon>
    </lineage>
</organism>
<protein>
    <submittedName>
        <fullName evidence="2">Gluconolactonase</fullName>
    </submittedName>
</protein>
<dbReference type="Proteomes" id="UP000199518">
    <property type="component" value="Unassembled WGS sequence"/>
</dbReference>
<name>A0A1I3I9Y8_9PLAN</name>
<reference evidence="3" key="1">
    <citation type="submission" date="2016-10" db="EMBL/GenBank/DDBJ databases">
        <authorList>
            <person name="Varghese N."/>
            <person name="Submissions S."/>
        </authorList>
    </citation>
    <scope>NUCLEOTIDE SEQUENCE [LARGE SCALE GENOMIC DNA]</scope>
    <source>
        <strain evidence="3">DSM 26348</strain>
    </source>
</reference>
<feature type="chain" id="PRO_5011487290" evidence="1">
    <location>
        <begin position="29"/>
        <end position="193"/>
    </location>
</feature>
<feature type="signal peptide" evidence="1">
    <location>
        <begin position="1"/>
        <end position="28"/>
    </location>
</feature>
<dbReference type="AlphaFoldDB" id="A0A1I3I9Y8"/>